<evidence type="ECO:0000256" key="2">
    <source>
        <dbReference type="ARBA" id="ARBA00022527"/>
    </source>
</evidence>
<dbReference type="Gene3D" id="3.30.200.20">
    <property type="entry name" value="Phosphorylase Kinase, domain 1"/>
    <property type="match status" value="1"/>
</dbReference>
<accession>A0AAN7SZQ4</accession>
<dbReference type="PANTHER" id="PTHR24356">
    <property type="entry name" value="SERINE/THREONINE-PROTEIN KINASE"/>
    <property type="match status" value="1"/>
</dbReference>
<evidence type="ECO:0000256" key="8">
    <source>
        <dbReference type="ARBA" id="ARBA00048679"/>
    </source>
</evidence>
<comment type="catalytic activity">
    <reaction evidence="7">
        <text>L-threonyl-[protein] + ATP = O-phospho-L-threonyl-[protein] + ADP + H(+)</text>
        <dbReference type="Rhea" id="RHEA:46608"/>
        <dbReference type="Rhea" id="RHEA-COMP:11060"/>
        <dbReference type="Rhea" id="RHEA-COMP:11605"/>
        <dbReference type="ChEBI" id="CHEBI:15378"/>
        <dbReference type="ChEBI" id="CHEBI:30013"/>
        <dbReference type="ChEBI" id="CHEBI:30616"/>
        <dbReference type="ChEBI" id="CHEBI:61977"/>
        <dbReference type="ChEBI" id="CHEBI:456216"/>
        <dbReference type="EC" id="2.7.11.1"/>
    </reaction>
</comment>
<dbReference type="AlphaFoldDB" id="A0AAN7SZQ4"/>
<sequence>MSITNFTRRQDRTTNHLRSNPLKLSAVTKSPSPIDLKRTLSSAEPPMTTTSNGKVRKSLQRGMSSIRSFFKSRVGESDHGSSDNSNGQVVSFTRRGSQAAFNSTPCLMRNPLKLHPTTFDLNKDIPPEETATAMPVPVKEVTGQTVGTPLLPSTSLRRKISLRFMNSFSPASPTVIVKPELRARPSVQTLRVCQSPALSGNTSSQSSSSTSTTLNNGSTPPTSEGTATGSPSSVLHYDMNVAAADNQLLILFEQANLPRKLSTIHEVDGQPNLTIKTVEATAAARIFFETHFNTLLNVASPRRKRYEDLEQRLSRMQLPAYLKHRIRRTWEKGETDALRRSRVLEQNGRHAVKVGAYQVVKVLGKGSFGVVRLVRDSDVFRDTKDHVPASNINGLPHSIAASRKSSMTTLARGLSRSGHKKLAPNKTVYAMKVIRKADMLRNAQEGHLRAERNFLVAAEGSKWVVPLITAFQDAKHLYLIMDFCVGGDFLGLLIRKNILSEQISK</sequence>
<dbReference type="GO" id="GO:0005524">
    <property type="term" value="F:ATP binding"/>
    <property type="evidence" value="ECO:0007669"/>
    <property type="project" value="UniProtKB-KW"/>
</dbReference>
<evidence type="ECO:0000256" key="9">
    <source>
        <dbReference type="SAM" id="MobiDB-lite"/>
    </source>
</evidence>
<dbReference type="SUPFAM" id="SSF56112">
    <property type="entry name" value="Protein kinase-like (PK-like)"/>
    <property type="match status" value="1"/>
</dbReference>
<protein>
    <recommendedName>
        <fullName evidence="1">non-specific serine/threonine protein kinase</fullName>
        <ecNumber evidence="1">2.7.11.1</ecNumber>
    </recommendedName>
</protein>
<dbReference type="Proteomes" id="UP001309876">
    <property type="component" value="Unassembled WGS sequence"/>
</dbReference>
<dbReference type="PANTHER" id="PTHR24356:SF400">
    <property type="entry name" value="SERINE_THREONINE-PROTEIN KINASE CBK1"/>
    <property type="match status" value="1"/>
</dbReference>
<comment type="catalytic activity">
    <reaction evidence="8">
        <text>L-seryl-[protein] + ATP = O-phospho-L-seryl-[protein] + ADP + H(+)</text>
        <dbReference type="Rhea" id="RHEA:17989"/>
        <dbReference type="Rhea" id="RHEA-COMP:9863"/>
        <dbReference type="Rhea" id="RHEA-COMP:11604"/>
        <dbReference type="ChEBI" id="CHEBI:15378"/>
        <dbReference type="ChEBI" id="CHEBI:29999"/>
        <dbReference type="ChEBI" id="CHEBI:30616"/>
        <dbReference type="ChEBI" id="CHEBI:83421"/>
        <dbReference type="ChEBI" id="CHEBI:456216"/>
        <dbReference type="EC" id="2.7.11.1"/>
    </reaction>
</comment>
<keyword evidence="4" id="KW-0547">Nucleotide-binding</keyword>
<organism evidence="11 12">
    <name type="scientific">Lithohypha guttulata</name>
    <dbReference type="NCBI Taxonomy" id="1690604"/>
    <lineage>
        <taxon>Eukaryota</taxon>
        <taxon>Fungi</taxon>
        <taxon>Dikarya</taxon>
        <taxon>Ascomycota</taxon>
        <taxon>Pezizomycotina</taxon>
        <taxon>Eurotiomycetes</taxon>
        <taxon>Chaetothyriomycetidae</taxon>
        <taxon>Chaetothyriales</taxon>
        <taxon>Trichomeriaceae</taxon>
        <taxon>Lithohypha</taxon>
    </lineage>
</organism>
<feature type="region of interest" description="Disordered" evidence="9">
    <location>
        <begin position="1"/>
        <end position="58"/>
    </location>
</feature>
<evidence type="ECO:0000313" key="12">
    <source>
        <dbReference type="Proteomes" id="UP001309876"/>
    </source>
</evidence>
<evidence type="ECO:0000256" key="7">
    <source>
        <dbReference type="ARBA" id="ARBA00047899"/>
    </source>
</evidence>
<evidence type="ECO:0000256" key="4">
    <source>
        <dbReference type="ARBA" id="ARBA00022741"/>
    </source>
</evidence>
<dbReference type="EMBL" id="JAVRRJ010000004">
    <property type="protein sequence ID" value="KAK5085837.1"/>
    <property type="molecule type" value="Genomic_DNA"/>
</dbReference>
<keyword evidence="12" id="KW-1185">Reference proteome</keyword>
<comment type="caution">
    <text evidence="11">The sequence shown here is derived from an EMBL/GenBank/DDBJ whole genome shotgun (WGS) entry which is preliminary data.</text>
</comment>
<keyword evidence="6" id="KW-0067">ATP-binding</keyword>
<feature type="domain" description="Protein kinase" evidence="10">
    <location>
        <begin position="357"/>
        <end position="505"/>
    </location>
</feature>
<dbReference type="GO" id="GO:0035556">
    <property type="term" value="P:intracellular signal transduction"/>
    <property type="evidence" value="ECO:0007669"/>
    <property type="project" value="TreeGrafter"/>
</dbReference>
<feature type="compositionally biased region" description="Low complexity" evidence="9">
    <location>
        <begin position="198"/>
        <end position="223"/>
    </location>
</feature>
<reference evidence="11 12" key="1">
    <citation type="submission" date="2023-08" db="EMBL/GenBank/DDBJ databases">
        <title>Black Yeasts Isolated from many extreme environments.</title>
        <authorList>
            <person name="Coleine C."/>
            <person name="Stajich J.E."/>
            <person name="Selbmann L."/>
        </authorList>
    </citation>
    <scope>NUCLEOTIDE SEQUENCE [LARGE SCALE GENOMIC DNA]</scope>
    <source>
        <strain evidence="11 12">CCFEE 5910</strain>
    </source>
</reference>
<evidence type="ECO:0000259" key="10">
    <source>
        <dbReference type="PROSITE" id="PS50011"/>
    </source>
</evidence>
<dbReference type="CDD" id="cd21742">
    <property type="entry name" value="MobB_NDR_LATS-like"/>
    <property type="match status" value="1"/>
</dbReference>
<dbReference type="EC" id="2.7.11.1" evidence="1"/>
<dbReference type="InterPro" id="IPR000719">
    <property type="entry name" value="Prot_kinase_dom"/>
</dbReference>
<name>A0AAN7SZQ4_9EURO</name>
<keyword evidence="2" id="KW-0723">Serine/threonine-protein kinase</keyword>
<evidence type="ECO:0000256" key="1">
    <source>
        <dbReference type="ARBA" id="ARBA00012513"/>
    </source>
</evidence>
<evidence type="ECO:0000256" key="6">
    <source>
        <dbReference type="ARBA" id="ARBA00022840"/>
    </source>
</evidence>
<dbReference type="InterPro" id="IPR059233">
    <property type="entry name" value="MobB_NdrA/B/Cbk1"/>
</dbReference>
<evidence type="ECO:0000256" key="3">
    <source>
        <dbReference type="ARBA" id="ARBA00022679"/>
    </source>
</evidence>
<proteinExistence type="predicted"/>
<feature type="region of interest" description="Disordered" evidence="9">
    <location>
        <begin position="192"/>
        <end position="231"/>
    </location>
</feature>
<evidence type="ECO:0000313" key="11">
    <source>
        <dbReference type="EMBL" id="KAK5085837.1"/>
    </source>
</evidence>
<gene>
    <name evidence="11" type="ORF">LTR05_005126</name>
</gene>
<dbReference type="InterPro" id="IPR050236">
    <property type="entry name" value="Ser_Thr_kinase_AGC"/>
</dbReference>
<evidence type="ECO:0000256" key="5">
    <source>
        <dbReference type="ARBA" id="ARBA00022777"/>
    </source>
</evidence>
<dbReference type="InterPro" id="IPR011009">
    <property type="entry name" value="Kinase-like_dom_sf"/>
</dbReference>
<feature type="compositionally biased region" description="Polar residues" evidence="9">
    <location>
        <begin position="39"/>
        <end position="53"/>
    </location>
</feature>
<dbReference type="GO" id="GO:0004674">
    <property type="term" value="F:protein serine/threonine kinase activity"/>
    <property type="evidence" value="ECO:0007669"/>
    <property type="project" value="UniProtKB-KW"/>
</dbReference>
<dbReference type="PROSITE" id="PS50011">
    <property type="entry name" value="PROTEIN_KINASE_DOM"/>
    <property type="match status" value="1"/>
</dbReference>
<keyword evidence="5" id="KW-0418">Kinase</keyword>
<keyword evidence="3" id="KW-0808">Transferase</keyword>